<dbReference type="InterPro" id="IPR002099">
    <property type="entry name" value="MutL/Mlh/PMS"/>
</dbReference>
<dbReference type="InterPro" id="IPR020667">
    <property type="entry name" value="DNA_mismatch_repair_MutL"/>
</dbReference>
<dbReference type="PROSITE" id="PS00058">
    <property type="entry name" value="DNA_MISMATCH_REPAIR_1"/>
    <property type="match status" value="1"/>
</dbReference>
<evidence type="ECO:0000256" key="6">
    <source>
        <dbReference type="SAM" id="MobiDB-lite"/>
    </source>
</evidence>
<evidence type="ECO:0000256" key="1">
    <source>
        <dbReference type="ARBA" id="ARBA00006082"/>
    </source>
</evidence>
<dbReference type="InterPro" id="IPR014721">
    <property type="entry name" value="Ribsml_uS5_D2-typ_fold_subgr"/>
</dbReference>
<feature type="compositionally biased region" description="Low complexity" evidence="6">
    <location>
        <begin position="443"/>
        <end position="456"/>
    </location>
</feature>
<evidence type="ECO:0000256" key="4">
    <source>
        <dbReference type="HAMAP-Rule" id="MF_00149"/>
    </source>
</evidence>
<dbReference type="InterPro" id="IPR037198">
    <property type="entry name" value="MutL_C_sf"/>
</dbReference>
<dbReference type="InterPro" id="IPR014762">
    <property type="entry name" value="DNA_mismatch_repair_CS"/>
</dbReference>
<comment type="caution">
    <text evidence="9">The sequence shown here is derived from an EMBL/GenBank/DDBJ whole genome shotgun (WGS) entry which is preliminary data.</text>
</comment>
<keyword evidence="3 4" id="KW-0234">DNA repair</keyword>
<evidence type="ECO:0000256" key="2">
    <source>
        <dbReference type="ARBA" id="ARBA00022763"/>
    </source>
</evidence>
<keyword evidence="5" id="KW-0175">Coiled coil</keyword>
<dbReference type="PANTHER" id="PTHR10073:SF12">
    <property type="entry name" value="DNA MISMATCH REPAIR PROTEIN MLH1"/>
    <property type="match status" value="1"/>
</dbReference>
<sequence>MSRINILNVETSNKIAAGEVIEKPFSVVKELVENSIDAGAKNISIEIIDGGQKSIKIIDDGQGIHPDDVEKAFMPHATSKIKGIDDVYKISTMGFRGEALASISSVAKVKLTTRVEEKDFGKEISINGGTLEYSKEAGCNVGTTIEVKDLFFNVPARLKFLKSFKSDSTYIKDIVNRLVLSHSDIAFTFINNGKQTIRSYGTSKLKDTIRCVYGKTVYENIINFEDHTDIASIYGYVGNSDISKKSRSKQSVFINKRYVKSKIIGAAVESAFKSFLTVNNYPFFILFIDIFPEYIDINVHPTKSEIKFRNERFIFKLVFDTVHEALKNSLKDNFDELFKKEEILDLNTLKKEKENSLEQINMSQRENNLNSLNKNVDSSNQIYKDDNTYKVKFPVDLNNFTSDKNDEKNQYELKEEFVNLMHNKGNAYKDYHCTAKEDKNHYNSKNENNSKNDLNNTINYNTPEKNLDYKNAGEEITQYTTLDNTNKENEVERQLEDSSIKIIGQFKNTYILIEKDDDLYIIDQHAAHEKVLFEKFMKEINEAAIVSQLLLTPDVLELSEEDYDIYLKNENIFKDTGFLIEGFGENTISIRQVPMILGKPSVEKLFLEILDNLKSMGSGKKTEVKYMSIATLACKSAVKAHDSLSIEEIKRLIRDMTNSDNPFTCPHGRPTLIKITLNELEKKFKRIQ</sequence>
<feature type="coiled-coil region" evidence="5">
    <location>
        <begin position="339"/>
        <end position="366"/>
    </location>
</feature>
<evidence type="ECO:0000256" key="5">
    <source>
        <dbReference type="SAM" id="Coils"/>
    </source>
</evidence>
<dbReference type="SMART" id="SM01340">
    <property type="entry name" value="DNA_mis_repair"/>
    <property type="match status" value="1"/>
</dbReference>
<evidence type="ECO:0000259" key="7">
    <source>
        <dbReference type="SMART" id="SM00853"/>
    </source>
</evidence>
<feature type="region of interest" description="Disordered" evidence="6">
    <location>
        <begin position="439"/>
        <end position="458"/>
    </location>
</feature>
<comment type="similarity">
    <text evidence="1 4">Belongs to the DNA mismatch repair MutL/HexB family.</text>
</comment>
<dbReference type="InterPro" id="IPR013507">
    <property type="entry name" value="DNA_mismatch_S5_2-like"/>
</dbReference>
<dbReference type="Gene3D" id="3.30.230.10">
    <property type="match status" value="1"/>
</dbReference>
<feature type="domain" description="DNA mismatch repair protein S5" evidence="8">
    <location>
        <begin position="209"/>
        <end position="327"/>
    </location>
</feature>
<name>A0ABN1JJ56_9CLOT</name>
<dbReference type="RefSeq" id="WP_343761525.1">
    <property type="nucleotide sequence ID" value="NZ_BAAACG010000010.1"/>
</dbReference>
<dbReference type="Gene3D" id="3.30.565.10">
    <property type="entry name" value="Histidine kinase-like ATPase, C-terminal domain"/>
    <property type="match status" value="1"/>
</dbReference>
<dbReference type="NCBIfam" id="TIGR00585">
    <property type="entry name" value="mutl"/>
    <property type="match status" value="1"/>
</dbReference>
<dbReference type="SUPFAM" id="SSF55874">
    <property type="entry name" value="ATPase domain of HSP90 chaperone/DNA topoisomerase II/histidine kinase"/>
    <property type="match status" value="1"/>
</dbReference>
<dbReference type="InterPro" id="IPR020568">
    <property type="entry name" value="Ribosomal_Su5_D2-typ_SF"/>
</dbReference>
<dbReference type="SUPFAM" id="SSF54211">
    <property type="entry name" value="Ribosomal protein S5 domain 2-like"/>
    <property type="match status" value="1"/>
</dbReference>
<evidence type="ECO:0000313" key="10">
    <source>
        <dbReference type="Proteomes" id="UP001501510"/>
    </source>
</evidence>
<keyword evidence="9" id="KW-0255">Endonuclease</keyword>
<dbReference type="InterPro" id="IPR036890">
    <property type="entry name" value="HATPase_C_sf"/>
</dbReference>
<keyword evidence="9" id="KW-0540">Nuclease</keyword>
<dbReference type="InterPro" id="IPR038973">
    <property type="entry name" value="MutL/Mlh/Pms-like"/>
</dbReference>
<dbReference type="CDD" id="cd16926">
    <property type="entry name" value="HATPase_MutL-MLH-PMS-like"/>
    <property type="match status" value="1"/>
</dbReference>
<proteinExistence type="inferred from homology"/>
<organism evidence="9 10">
    <name type="scientific">Clostridium oceanicum</name>
    <dbReference type="NCBI Taxonomy" id="1543"/>
    <lineage>
        <taxon>Bacteria</taxon>
        <taxon>Bacillati</taxon>
        <taxon>Bacillota</taxon>
        <taxon>Clostridia</taxon>
        <taxon>Eubacteriales</taxon>
        <taxon>Clostridiaceae</taxon>
        <taxon>Clostridium</taxon>
    </lineage>
</organism>
<dbReference type="Proteomes" id="UP001501510">
    <property type="component" value="Unassembled WGS sequence"/>
</dbReference>
<evidence type="ECO:0000259" key="8">
    <source>
        <dbReference type="SMART" id="SM01340"/>
    </source>
</evidence>
<accession>A0ABN1JJ56</accession>
<dbReference type="CDD" id="cd00782">
    <property type="entry name" value="MutL_Trans"/>
    <property type="match status" value="1"/>
</dbReference>
<comment type="function">
    <text evidence="4">This protein is involved in the repair of mismatches in DNA. It is required for dam-dependent methyl-directed DNA mismatch repair. May act as a 'molecular matchmaker', a protein that promotes the formation of a stable complex between two or more DNA-binding proteins in an ATP-dependent manner without itself being part of a final effector complex.</text>
</comment>
<keyword evidence="2 4" id="KW-0227">DNA damage</keyword>
<dbReference type="Gene3D" id="3.30.1540.20">
    <property type="entry name" value="MutL, C-terminal domain, dimerisation subdomain"/>
    <property type="match status" value="1"/>
</dbReference>
<dbReference type="Pfam" id="PF01119">
    <property type="entry name" value="DNA_mis_repair"/>
    <property type="match status" value="1"/>
</dbReference>
<dbReference type="InterPro" id="IPR014790">
    <property type="entry name" value="MutL_C"/>
</dbReference>
<protein>
    <recommendedName>
        <fullName evidence="4">DNA mismatch repair protein MutL</fullName>
    </recommendedName>
</protein>
<dbReference type="GO" id="GO:0004519">
    <property type="term" value="F:endonuclease activity"/>
    <property type="evidence" value="ECO:0007669"/>
    <property type="project" value="UniProtKB-KW"/>
</dbReference>
<dbReference type="Pfam" id="PF13589">
    <property type="entry name" value="HATPase_c_3"/>
    <property type="match status" value="1"/>
</dbReference>
<reference evidence="9 10" key="1">
    <citation type="journal article" date="2019" name="Int. J. Syst. Evol. Microbiol.">
        <title>The Global Catalogue of Microorganisms (GCM) 10K type strain sequencing project: providing services to taxonomists for standard genome sequencing and annotation.</title>
        <authorList>
            <consortium name="The Broad Institute Genomics Platform"/>
            <consortium name="The Broad Institute Genome Sequencing Center for Infectious Disease"/>
            <person name="Wu L."/>
            <person name="Ma J."/>
        </authorList>
    </citation>
    <scope>NUCLEOTIDE SEQUENCE [LARGE SCALE GENOMIC DNA]</scope>
    <source>
        <strain evidence="9 10">JCM 1407</strain>
    </source>
</reference>
<keyword evidence="9" id="KW-0378">Hydrolase</keyword>
<dbReference type="Gene3D" id="3.30.1370.100">
    <property type="entry name" value="MutL, C-terminal domain, regulatory subdomain"/>
    <property type="match status" value="1"/>
</dbReference>
<dbReference type="InterPro" id="IPR042121">
    <property type="entry name" value="MutL_C_regsub"/>
</dbReference>
<keyword evidence="10" id="KW-1185">Reference proteome</keyword>
<feature type="domain" description="MutL C-terminal dimerisation" evidence="7">
    <location>
        <begin position="502"/>
        <end position="644"/>
    </location>
</feature>
<dbReference type="HAMAP" id="MF_00149">
    <property type="entry name" value="DNA_mis_repair"/>
    <property type="match status" value="1"/>
</dbReference>
<dbReference type="SUPFAM" id="SSF118116">
    <property type="entry name" value="DNA mismatch repair protein MutL"/>
    <property type="match status" value="1"/>
</dbReference>
<dbReference type="InterPro" id="IPR042120">
    <property type="entry name" value="MutL_C_dimsub"/>
</dbReference>
<dbReference type="Pfam" id="PF08676">
    <property type="entry name" value="MutL_C"/>
    <property type="match status" value="1"/>
</dbReference>
<gene>
    <name evidence="4 9" type="primary">mutL</name>
    <name evidence="9" type="ORF">GCM10008906_21220</name>
</gene>
<dbReference type="PANTHER" id="PTHR10073">
    <property type="entry name" value="DNA MISMATCH REPAIR PROTEIN MLH, PMS, MUTL"/>
    <property type="match status" value="1"/>
</dbReference>
<dbReference type="EMBL" id="BAAACG010000010">
    <property type="protein sequence ID" value="GAA0740828.1"/>
    <property type="molecule type" value="Genomic_DNA"/>
</dbReference>
<evidence type="ECO:0000313" key="9">
    <source>
        <dbReference type="EMBL" id="GAA0740828.1"/>
    </source>
</evidence>
<evidence type="ECO:0000256" key="3">
    <source>
        <dbReference type="ARBA" id="ARBA00023204"/>
    </source>
</evidence>
<dbReference type="SMART" id="SM00853">
    <property type="entry name" value="MutL_C"/>
    <property type="match status" value="1"/>
</dbReference>